<dbReference type="EMBL" id="QFXE01000018">
    <property type="protein sequence ID" value="RDH83596.1"/>
    <property type="molecule type" value="Genomic_DNA"/>
</dbReference>
<accession>A0A370DHG0</accession>
<keyword evidence="2" id="KW-1185">Reference proteome</keyword>
<reference evidence="1 2" key="1">
    <citation type="journal article" date="2018" name="ISME J.">
        <title>Endosymbiont genomes yield clues of tubeworm success.</title>
        <authorList>
            <person name="Li Y."/>
            <person name="Liles M.R."/>
            <person name="Halanych K.M."/>
        </authorList>
    </citation>
    <scope>NUCLEOTIDE SEQUENCE [LARGE SCALE GENOMIC DNA]</scope>
    <source>
        <strain evidence="1">A1462</strain>
    </source>
</reference>
<sequence>MSMSYFSSYLIRFLLLSLSLWAGVSQAESLYLQQTKTVEITEKVLAETLEKLQQSKTRELRELLAVAPFHKREPVKPAVEEAFCSDCHGPLPHSKDERQRSFLNMHSRKVACTTCHYRPEGITLDYAWYPTGDNPDMDESGRITPFHQGELIAVPAVGPFAIELQRQWHLAALPVKARLHRRIHGPLEKEGPGCTDCHHQDQRFLDLEALGLKPEEIRSIRTNRIARFLGQKSPEGQQLQLRDLLQ</sequence>
<evidence type="ECO:0000313" key="2">
    <source>
        <dbReference type="Proteomes" id="UP000254771"/>
    </source>
</evidence>
<organism evidence="1 2">
    <name type="scientific">endosymbiont of Escarpia spicata</name>
    <dbReference type="NCBI Taxonomy" id="2200908"/>
    <lineage>
        <taxon>Bacteria</taxon>
        <taxon>Pseudomonadati</taxon>
        <taxon>Pseudomonadota</taxon>
        <taxon>Gammaproteobacteria</taxon>
        <taxon>sulfur-oxidizing symbionts</taxon>
    </lineage>
</organism>
<proteinExistence type="predicted"/>
<protein>
    <submittedName>
        <fullName evidence="1">Uncharacterized protein</fullName>
    </submittedName>
</protein>
<dbReference type="AlphaFoldDB" id="A0A370DHG0"/>
<dbReference type="InterPro" id="IPR036280">
    <property type="entry name" value="Multihaem_cyt_sf"/>
</dbReference>
<dbReference type="SUPFAM" id="SSF48695">
    <property type="entry name" value="Multiheme cytochromes"/>
    <property type="match status" value="2"/>
</dbReference>
<comment type="caution">
    <text evidence="1">The sequence shown here is derived from an EMBL/GenBank/DDBJ whole genome shotgun (WGS) entry which is preliminary data.</text>
</comment>
<evidence type="ECO:0000313" key="1">
    <source>
        <dbReference type="EMBL" id="RDH83596.1"/>
    </source>
</evidence>
<gene>
    <name evidence="1" type="ORF">DIZ78_13860</name>
</gene>
<dbReference type="Proteomes" id="UP000254771">
    <property type="component" value="Unassembled WGS sequence"/>
</dbReference>
<name>A0A370DHG0_9GAMM</name>